<feature type="region of interest" description="Disordered" evidence="8">
    <location>
        <begin position="1"/>
        <end position="68"/>
    </location>
</feature>
<dbReference type="GO" id="GO:0009252">
    <property type="term" value="P:peptidoglycan biosynthetic process"/>
    <property type="evidence" value="ECO:0007669"/>
    <property type="project" value="UniProtKB-UniRule"/>
</dbReference>
<dbReference type="GO" id="GO:0005886">
    <property type="term" value="C:plasma membrane"/>
    <property type="evidence" value="ECO:0007669"/>
    <property type="project" value="UniProtKB-SubCell"/>
</dbReference>
<comment type="catalytic activity">
    <reaction evidence="7">
        <text>a peptidoglycan chain = a peptidoglycan chain with N-acetyl-1,6-anhydromuramyl-[peptide] at the reducing end + a peptidoglycan chain with N-acetylglucosamine at the non-reducing end.</text>
        <dbReference type="EC" id="4.2.2.29"/>
    </reaction>
</comment>
<evidence type="ECO:0000256" key="3">
    <source>
        <dbReference type="ARBA" id="ARBA00022989"/>
    </source>
</evidence>
<keyword evidence="5 7" id="KW-0456">Lyase</keyword>
<feature type="compositionally biased region" description="Basic and acidic residues" evidence="8">
    <location>
        <begin position="51"/>
        <end position="64"/>
    </location>
</feature>
<comment type="function">
    <text evidence="7">Functions as a peptidoglycan terminase that cleaves nascent peptidoglycan strands endolytically to terminate their elongation.</text>
</comment>
<gene>
    <name evidence="7 9" type="primary">mltG</name>
    <name evidence="9" type="ORF">GIS00_25575</name>
</gene>
<dbReference type="GO" id="GO:0008932">
    <property type="term" value="F:lytic endotransglycosylase activity"/>
    <property type="evidence" value="ECO:0007669"/>
    <property type="project" value="UniProtKB-UniRule"/>
</dbReference>
<dbReference type="Pfam" id="PF02618">
    <property type="entry name" value="YceG"/>
    <property type="match status" value="1"/>
</dbReference>
<comment type="subcellular location">
    <subcellularLocation>
        <location evidence="7">Cell membrane</location>
        <topology evidence="7">Single-pass membrane protein</topology>
    </subcellularLocation>
</comment>
<dbReference type="PANTHER" id="PTHR30518">
    <property type="entry name" value="ENDOLYTIC MUREIN TRANSGLYCOSYLASE"/>
    <property type="match status" value="1"/>
</dbReference>
<keyword evidence="4 7" id="KW-0472">Membrane</keyword>
<keyword evidence="3 7" id="KW-1133">Transmembrane helix</keyword>
<dbReference type="NCBIfam" id="TIGR00247">
    <property type="entry name" value="endolytic transglycosylase MltG"/>
    <property type="match status" value="1"/>
</dbReference>
<dbReference type="EMBL" id="WLYK01000018">
    <property type="protein sequence ID" value="MTD17306.1"/>
    <property type="molecule type" value="Genomic_DNA"/>
</dbReference>
<evidence type="ECO:0000256" key="1">
    <source>
        <dbReference type="ARBA" id="ARBA00022475"/>
    </source>
</evidence>
<keyword evidence="1 7" id="KW-1003">Cell membrane</keyword>
<keyword evidence="10" id="KW-1185">Reference proteome</keyword>
<comment type="caution">
    <text evidence="9">The sequence shown here is derived from an EMBL/GenBank/DDBJ whole genome shotgun (WGS) entry which is preliminary data.</text>
</comment>
<dbReference type="HAMAP" id="MF_02065">
    <property type="entry name" value="MltG"/>
    <property type="match status" value="1"/>
</dbReference>
<dbReference type="PANTHER" id="PTHR30518:SF2">
    <property type="entry name" value="ENDOLYTIC MUREIN TRANSGLYCOSYLASE"/>
    <property type="match status" value="1"/>
</dbReference>
<feature type="site" description="Important for catalytic activity" evidence="7">
    <location>
        <position position="327"/>
    </location>
</feature>
<evidence type="ECO:0000256" key="8">
    <source>
        <dbReference type="SAM" id="MobiDB-lite"/>
    </source>
</evidence>
<proteinExistence type="inferred from homology"/>
<dbReference type="AlphaFoldDB" id="A0A7K1FT22"/>
<dbReference type="InterPro" id="IPR003770">
    <property type="entry name" value="MLTG-like"/>
</dbReference>
<name>A0A7K1FT22_9ACTN</name>
<evidence type="ECO:0000256" key="4">
    <source>
        <dbReference type="ARBA" id="ARBA00023136"/>
    </source>
</evidence>
<protein>
    <recommendedName>
        <fullName evidence="7">Endolytic murein transglycosylase</fullName>
        <ecNumber evidence="7">4.2.2.29</ecNumber>
    </recommendedName>
    <alternativeName>
        <fullName evidence="7">Peptidoglycan lytic transglycosylase</fullName>
    </alternativeName>
    <alternativeName>
        <fullName evidence="7">Peptidoglycan polymerization terminase</fullName>
    </alternativeName>
</protein>
<dbReference type="Proteomes" id="UP000460221">
    <property type="component" value="Unassembled WGS sequence"/>
</dbReference>
<evidence type="ECO:0000313" key="9">
    <source>
        <dbReference type="EMBL" id="MTD17306.1"/>
    </source>
</evidence>
<evidence type="ECO:0000256" key="2">
    <source>
        <dbReference type="ARBA" id="ARBA00022692"/>
    </source>
</evidence>
<sequence length="446" mass="47572">MNDHLGIFDGPDRDRDRSDDTGNVDVAELRKALTRTAGTETPKAAAPSPVTRREAQRQRREAQARRNRKRRRHSLLALVILLVIAGGITGGFLIWRHNADVVPDFAGAPGPQTVIRVQSGDSRDDIAGTLAAAGVVASAQAFLDATAGDADVAALPPGYFRLQTALPAHEAANQLVAEQNRVGHIRIIPGRRLADVSTKSGGGGTVTEGYLSQIAAAACVPLDGKSDCWPVQDLWTVAETADPVELGVPDWAVNAVQNAPEPDKRLEGLIVPGEYDIPANASPLDTLKAVLTASSATFAASDIVTDSRAAGLDTYQTLTIASIVERESNTVDMPKVARVVENRIQDRMKLQMDSTVNYFLDRAQISTTKEERATSNPWNTYAVAGLPPTPISSPGPDALEATVAPTEGPWLFFVKIDTAGNSCFSVTNAEHEKCVAEAQQNGVFDE</sequence>
<feature type="compositionally biased region" description="Basic and acidic residues" evidence="8">
    <location>
        <begin position="10"/>
        <end position="20"/>
    </location>
</feature>
<feature type="transmembrane region" description="Helical" evidence="7">
    <location>
        <begin position="75"/>
        <end position="95"/>
    </location>
</feature>
<reference evidence="9 10" key="1">
    <citation type="submission" date="2019-11" db="EMBL/GenBank/DDBJ databases">
        <authorList>
            <person name="Jiang L.-Q."/>
        </authorList>
    </citation>
    <scope>NUCLEOTIDE SEQUENCE [LARGE SCALE GENOMIC DNA]</scope>
    <source>
        <strain evidence="9 10">YIM 132087</strain>
    </source>
</reference>
<dbReference type="EC" id="4.2.2.29" evidence="7"/>
<evidence type="ECO:0000256" key="7">
    <source>
        <dbReference type="HAMAP-Rule" id="MF_02065"/>
    </source>
</evidence>
<organism evidence="9 10">
    <name type="scientific">Nakamurella alba</name>
    <dbReference type="NCBI Taxonomy" id="2665158"/>
    <lineage>
        <taxon>Bacteria</taxon>
        <taxon>Bacillati</taxon>
        <taxon>Actinomycetota</taxon>
        <taxon>Actinomycetes</taxon>
        <taxon>Nakamurellales</taxon>
        <taxon>Nakamurellaceae</taxon>
        <taxon>Nakamurella</taxon>
    </lineage>
</organism>
<evidence type="ECO:0000313" key="10">
    <source>
        <dbReference type="Proteomes" id="UP000460221"/>
    </source>
</evidence>
<keyword evidence="2 7" id="KW-0812">Transmembrane</keyword>
<evidence type="ECO:0000256" key="6">
    <source>
        <dbReference type="ARBA" id="ARBA00023316"/>
    </source>
</evidence>
<dbReference type="RefSeq" id="WP_154771305.1">
    <property type="nucleotide sequence ID" value="NZ_WLYK01000018.1"/>
</dbReference>
<accession>A0A7K1FT22</accession>
<evidence type="ECO:0000256" key="5">
    <source>
        <dbReference type="ARBA" id="ARBA00023239"/>
    </source>
</evidence>
<comment type="similarity">
    <text evidence="7">Belongs to the transglycosylase MltG family.</text>
</comment>
<keyword evidence="6 7" id="KW-0961">Cell wall biogenesis/degradation</keyword>
<dbReference type="GO" id="GO:0071555">
    <property type="term" value="P:cell wall organization"/>
    <property type="evidence" value="ECO:0007669"/>
    <property type="project" value="UniProtKB-KW"/>
</dbReference>